<keyword evidence="1" id="KW-0175">Coiled coil</keyword>
<organism evidence="2 3">
    <name type="scientific">Oedothorax gibbosus</name>
    <dbReference type="NCBI Taxonomy" id="931172"/>
    <lineage>
        <taxon>Eukaryota</taxon>
        <taxon>Metazoa</taxon>
        <taxon>Ecdysozoa</taxon>
        <taxon>Arthropoda</taxon>
        <taxon>Chelicerata</taxon>
        <taxon>Arachnida</taxon>
        <taxon>Araneae</taxon>
        <taxon>Araneomorphae</taxon>
        <taxon>Entelegynae</taxon>
        <taxon>Araneoidea</taxon>
        <taxon>Linyphiidae</taxon>
        <taxon>Erigoninae</taxon>
        <taxon>Oedothorax</taxon>
    </lineage>
</organism>
<evidence type="ECO:0000256" key="1">
    <source>
        <dbReference type="SAM" id="Coils"/>
    </source>
</evidence>
<gene>
    <name evidence="2" type="ORF">JTE90_022953</name>
</gene>
<evidence type="ECO:0000313" key="3">
    <source>
        <dbReference type="Proteomes" id="UP000827092"/>
    </source>
</evidence>
<feature type="coiled-coil region" evidence="1">
    <location>
        <begin position="76"/>
        <end position="124"/>
    </location>
</feature>
<reference evidence="2 3" key="1">
    <citation type="journal article" date="2022" name="Nat. Ecol. Evol.">
        <title>A masculinizing supergene underlies an exaggerated male reproductive morph in a spider.</title>
        <authorList>
            <person name="Hendrickx F."/>
            <person name="De Corte Z."/>
            <person name="Sonet G."/>
            <person name="Van Belleghem S.M."/>
            <person name="Kostlbacher S."/>
            <person name="Vangestel C."/>
        </authorList>
    </citation>
    <scope>NUCLEOTIDE SEQUENCE [LARGE SCALE GENOMIC DNA]</scope>
    <source>
        <strain evidence="2">W744_W776</strain>
    </source>
</reference>
<dbReference type="Proteomes" id="UP000827092">
    <property type="component" value="Unassembled WGS sequence"/>
</dbReference>
<proteinExistence type="predicted"/>
<protein>
    <submittedName>
        <fullName evidence="2">Uncharacterized protein</fullName>
    </submittedName>
</protein>
<dbReference type="AlphaFoldDB" id="A0AAV6VCE5"/>
<keyword evidence="3" id="KW-1185">Reference proteome</keyword>
<comment type="caution">
    <text evidence="2">The sequence shown here is derived from an EMBL/GenBank/DDBJ whole genome shotgun (WGS) entry which is preliminary data.</text>
</comment>
<accession>A0AAV6VCE5</accession>
<sequence length="149" mass="17535">MFSGAKMRLLKWREKKHSSWKVEIPKPLLDRNQLLEQLSTISESGDDKNSLIQQKVDFLKKNLVIIKRGLEDSQIFLALNNIVENIENEVRSNEDEIATLKERIKSLKEENNSLRRDLSMTHKKWTESERQSVTLEIECDHLKYLNTLT</sequence>
<dbReference type="EMBL" id="JAFNEN010000124">
    <property type="protein sequence ID" value="KAG8193323.1"/>
    <property type="molecule type" value="Genomic_DNA"/>
</dbReference>
<name>A0AAV6VCE5_9ARAC</name>
<evidence type="ECO:0000313" key="2">
    <source>
        <dbReference type="EMBL" id="KAG8193323.1"/>
    </source>
</evidence>